<evidence type="ECO:0000313" key="4">
    <source>
        <dbReference type="Proteomes" id="UP000183954"/>
    </source>
</evidence>
<gene>
    <name evidence="3" type="ORF">SAMN02746098_01130</name>
</gene>
<feature type="domain" description="TnsA endonuclease C-terminal" evidence="1">
    <location>
        <begin position="167"/>
        <end position="247"/>
    </location>
</feature>
<dbReference type="Proteomes" id="UP000183954">
    <property type="component" value="Unassembled WGS sequence"/>
</dbReference>
<dbReference type="EMBL" id="FQXJ01000004">
    <property type="protein sequence ID" value="SHH68228.1"/>
    <property type="molecule type" value="Genomic_DNA"/>
</dbReference>
<dbReference type="STRING" id="1121420.SAMN02746098_01130"/>
<organism evidence="3 4">
    <name type="scientific">Desulfosporosinus lacus DSM 15449</name>
    <dbReference type="NCBI Taxonomy" id="1121420"/>
    <lineage>
        <taxon>Bacteria</taxon>
        <taxon>Bacillati</taxon>
        <taxon>Bacillota</taxon>
        <taxon>Clostridia</taxon>
        <taxon>Eubacteriales</taxon>
        <taxon>Desulfitobacteriaceae</taxon>
        <taxon>Desulfosporosinus</taxon>
    </lineage>
</organism>
<dbReference type="RefSeq" id="WP_073028468.1">
    <property type="nucleotide sequence ID" value="NZ_FQXJ01000004.1"/>
</dbReference>
<sequence>MAKHRRKWNEVVFQRYLQEKRGQGVGERYTPWILVQDFPSNGMVSRIQGAKTGRTHHLLSNHEMNLFFLLDWSDEVLDIREQYPLLDLQQVIEIAETAQIRYPYDLVSGFPYVMTSDFYIETTRGPMVIAVKTTADLGNPRVREKLEIERRYWSKKNVRWKIITEREINQTKARNIEWLAQAKDLGLFGLSSELQKACIAFFMRNDSFHSDSLGELLLDIEMRFELSDGMGLNIYKHLVYWKRIEFDAAKPIDFSVFRSNLSSLTA</sequence>
<dbReference type="InterPro" id="IPR014833">
    <property type="entry name" value="TnsA_N"/>
</dbReference>
<reference evidence="4" key="1">
    <citation type="submission" date="2016-11" db="EMBL/GenBank/DDBJ databases">
        <authorList>
            <person name="Varghese N."/>
            <person name="Submissions S."/>
        </authorList>
    </citation>
    <scope>NUCLEOTIDE SEQUENCE [LARGE SCALE GENOMIC DNA]</scope>
    <source>
        <strain evidence="4">DSM 15449</strain>
    </source>
</reference>
<evidence type="ECO:0000259" key="1">
    <source>
        <dbReference type="Pfam" id="PF08721"/>
    </source>
</evidence>
<dbReference type="InterPro" id="IPR011856">
    <property type="entry name" value="tRNA_endonuc-like_dom_sf"/>
</dbReference>
<evidence type="ECO:0000313" key="3">
    <source>
        <dbReference type="EMBL" id="SHH68228.1"/>
    </source>
</evidence>
<keyword evidence="4" id="KW-1185">Reference proteome</keyword>
<name>A0A1M5UZD8_9FIRM</name>
<accession>A0A1M5UZD8</accession>
<feature type="domain" description="TnsA endonuclease N-terminal" evidence="2">
    <location>
        <begin position="73"/>
        <end position="165"/>
    </location>
</feature>
<keyword evidence="3" id="KW-0540">Nuclease</keyword>
<dbReference type="Gene3D" id="3.40.1350.10">
    <property type="match status" value="1"/>
</dbReference>
<dbReference type="Pfam" id="PF08721">
    <property type="entry name" value="Tn7_Tnp_TnsA_C"/>
    <property type="match status" value="1"/>
</dbReference>
<dbReference type="CDD" id="cd22362">
    <property type="entry name" value="TnsA_endonuclease-like"/>
    <property type="match status" value="1"/>
</dbReference>
<protein>
    <submittedName>
        <fullName evidence="3">TnsA endonuclease C terminal</fullName>
    </submittedName>
</protein>
<proteinExistence type="predicted"/>
<dbReference type="Pfam" id="PF08722">
    <property type="entry name" value="Tn7_TnsA-like_N"/>
    <property type="match status" value="1"/>
</dbReference>
<dbReference type="OrthoDB" id="5291587at2"/>
<dbReference type="InterPro" id="IPR036388">
    <property type="entry name" value="WH-like_DNA-bd_sf"/>
</dbReference>
<dbReference type="AlphaFoldDB" id="A0A1M5UZD8"/>
<dbReference type="GO" id="GO:0004519">
    <property type="term" value="F:endonuclease activity"/>
    <property type="evidence" value="ECO:0007669"/>
    <property type="project" value="UniProtKB-KW"/>
</dbReference>
<dbReference type="Gene3D" id="1.10.10.10">
    <property type="entry name" value="Winged helix-like DNA-binding domain superfamily/Winged helix DNA-binding domain"/>
    <property type="match status" value="1"/>
</dbReference>
<dbReference type="InterPro" id="IPR014832">
    <property type="entry name" value="TnsA_C"/>
</dbReference>
<keyword evidence="3" id="KW-0255">Endonuclease</keyword>
<dbReference type="SUPFAM" id="SSF52980">
    <property type="entry name" value="Restriction endonuclease-like"/>
    <property type="match status" value="1"/>
</dbReference>
<dbReference type="InterPro" id="IPR011335">
    <property type="entry name" value="Restrct_endonuc-II-like"/>
</dbReference>
<dbReference type="GO" id="GO:0003676">
    <property type="term" value="F:nucleic acid binding"/>
    <property type="evidence" value="ECO:0007669"/>
    <property type="project" value="InterPro"/>
</dbReference>
<keyword evidence="3" id="KW-0378">Hydrolase</keyword>
<evidence type="ECO:0000259" key="2">
    <source>
        <dbReference type="Pfam" id="PF08722"/>
    </source>
</evidence>